<reference evidence="4 5" key="1">
    <citation type="submission" date="2016-08" db="EMBL/GenBank/DDBJ databases">
        <title>Genome sequencing of Paenibacillus sp. TI45-13ar, isolated from Korean traditional nuruk.</title>
        <authorList>
            <person name="Kim S.-J."/>
        </authorList>
    </citation>
    <scope>NUCLEOTIDE SEQUENCE [LARGE SCALE GENOMIC DNA]</scope>
    <source>
        <strain evidence="4 5">TI45-13ar</strain>
    </source>
</reference>
<keyword evidence="2" id="KW-0012">Acyltransferase</keyword>
<organism evidence="4 5">
    <name type="scientific">Paenibacillus nuruki</name>
    <dbReference type="NCBI Taxonomy" id="1886670"/>
    <lineage>
        <taxon>Bacteria</taxon>
        <taxon>Bacillati</taxon>
        <taxon>Bacillota</taxon>
        <taxon>Bacilli</taxon>
        <taxon>Bacillales</taxon>
        <taxon>Paenibacillaceae</taxon>
        <taxon>Paenibacillus</taxon>
    </lineage>
</organism>
<evidence type="ECO:0000259" key="3">
    <source>
        <dbReference type="SMART" id="SM00563"/>
    </source>
</evidence>
<dbReference type="Pfam" id="PF01553">
    <property type="entry name" value="Acyltransferase"/>
    <property type="match status" value="1"/>
</dbReference>
<dbReference type="GO" id="GO:0006654">
    <property type="term" value="P:phosphatidic acid biosynthetic process"/>
    <property type="evidence" value="ECO:0007669"/>
    <property type="project" value="TreeGrafter"/>
</dbReference>
<name>A0A1E3L0H7_9BACL</name>
<dbReference type="CDD" id="cd06551">
    <property type="entry name" value="LPLAT"/>
    <property type="match status" value="1"/>
</dbReference>
<dbReference type="GO" id="GO:0005886">
    <property type="term" value="C:plasma membrane"/>
    <property type="evidence" value="ECO:0007669"/>
    <property type="project" value="TreeGrafter"/>
</dbReference>
<evidence type="ECO:0000313" key="4">
    <source>
        <dbReference type="EMBL" id="ODP27297.1"/>
    </source>
</evidence>
<proteinExistence type="predicted"/>
<accession>A0A1E3L0H7</accession>
<dbReference type="InterPro" id="IPR002123">
    <property type="entry name" value="Plipid/glycerol_acylTrfase"/>
</dbReference>
<comment type="caution">
    <text evidence="4">The sequence shown here is derived from an EMBL/GenBank/DDBJ whole genome shotgun (WGS) entry which is preliminary data.</text>
</comment>
<dbReference type="SUPFAM" id="SSF69593">
    <property type="entry name" value="Glycerol-3-phosphate (1)-acyltransferase"/>
    <property type="match status" value="1"/>
</dbReference>
<dbReference type="PANTHER" id="PTHR10434:SF11">
    <property type="entry name" value="1-ACYL-SN-GLYCEROL-3-PHOSPHATE ACYLTRANSFERASE"/>
    <property type="match status" value="1"/>
</dbReference>
<dbReference type="Proteomes" id="UP000094578">
    <property type="component" value="Unassembled WGS sequence"/>
</dbReference>
<keyword evidence="1" id="KW-0808">Transferase</keyword>
<dbReference type="AlphaFoldDB" id="A0A1E3L0H7"/>
<gene>
    <name evidence="4" type="ORF">PTI45_03306</name>
</gene>
<dbReference type="STRING" id="1886670.PTI45_03306"/>
<protein>
    <recommendedName>
        <fullName evidence="3">Phospholipid/glycerol acyltransferase domain-containing protein</fullName>
    </recommendedName>
</protein>
<evidence type="ECO:0000256" key="2">
    <source>
        <dbReference type="ARBA" id="ARBA00023315"/>
    </source>
</evidence>
<keyword evidence="5" id="KW-1185">Reference proteome</keyword>
<feature type="domain" description="Phospholipid/glycerol acyltransferase" evidence="3">
    <location>
        <begin position="45"/>
        <end position="163"/>
    </location>
</feature>
<dbReference type="EMBL" id="MDER01000061">
    <property type="protein sequence ID" value="ODP27297.1"/>
    <property type="molecule type" value="Genomic_DNA"/>
</dbReference>
<dbReference type="GO" id="GO:0003841">
    <property type="term" value="F:1-acylglycerol-3-phosphate O-acyltransferase activity"/>
    <property type="evidence" value="ECO:0007669"/>
    <property type="project" value="TreeGrafter"/>
</dbReference>
<evidence type="ECO:0000256" key="1">
    <source>
        <dbReference type="ARBA" id="ARBA00022679"/>
    </source>
</evidence>
<dbReference type="SMART" id="SM00563">
    <property type="entry name" value="PlsC"/>
    <property type="match status" value="1"/>
</dbReference>
<dbReference type="PANTHER" id="PTHR10434">
    <property type="entry name" value="1-ACYL-SN-GLYCEROL-3-PHOSPHATE ACYLTRANSFERASE"/>
    <property type="match status" value="1"/>
</dbReference>
<sequence>MIPAGKSASFQMVFRKYNEWYLIRRNFHSLTITGSLDALPAQQPVIYIMNHSSWWDGLLAYHAYNRTSVGDHYMMMEERQLKRYDFFRKAGAFSIEKGSPSDVRQSMRYAAGLLEQSKRIWLFPQGEIRHLETRPLTFRPGIGLLLRQAPPETAVIPVTLHYGLYQQPRLQASLHIGEPIFQNWKQIGSSDCAEMLEDRLTVQLDQHSQQLLLSKEGYLPDEVHLIGRKRTVDEKYDQYRKIRKR</sequence>
<dbReference type="RefSeq" id="WP_069328698.1">
    <property type="nucleotide sequence ID" value="NZ_MDER01000061.1"/>
</dbReference>
<evidence type="ECO:0000313" key="5">
    <source>
        <dbReference type="Proteomes" id="UP000094578"/>
    </source>
</evidence>